<reference evidence="5 6" key="2">
    <citation type="submission" date="2018-11" db="EMBL/GenBank/DDBJ databases">
        <authorList>
            <consortium name="Pathogen Informatics"/>
        </authorList>
    </citation>
    <scope>NUCLEOTIDE SEQUENCE [LARGE SCALE GENOMIC DNA]</scope>
</reference>
<evidence type="ECO:0000256" key="1">
    <source>
        <dbReference type="ARBA" id="ARBA00022737"/>
    </source>
</evidence>
<feature type="region of interest" description="Disordered" evidence="2">
    <location>
        <begin position="147"/>
        <end position="247"/>
    </location>
</feature>
<dbReference type="Proteomes" id="UP000271162">
    <property type="component" value="Unassembled WGS sequence"/>
</dbReference>
<dbReference type="PANTHER" id="PTHR24637">
    <property type="entry name" value="COLLAGEN"/>
    <property type="match status" value="1"/>
</dbReference>
<feature type="transmembrane region" description="Helical" evidence="3">
    <location>
        <begin position="6"/>
        <end position="29"/>
    </location>
</feature>
<dbReference type="AlphaFoldDB" id="A0A0N4YJW4"/>
<organism evidence="7">
    <name type="scientific">Nippostrongylus brasiliensis</name>
    <name type="common">Rat hookworm</name>
    <dbReference type="NCBI Taxonomy" id="27835"/>
    <lineage>
        <taxon>Eukaryota</taxon>
        <taxon>Metazoa</taxon>
        <taxon>Ecdysozoa</taxon>
        <taxon>Nematoda</taxon>
        <taxon>Chromadorea</taxon>
        <taxon>Rhabditida</taxon>
        <taxon>Rhabditina</taxon>
        <taxon>Rhabditomorpha</taxon>
        <taxon>Strongyloidea</taxon>
        <taxon>Heligmosomidae</taxon>
        <taxon>Nippostrongylus</taxon>
    </lineage>
</organism>
<dbReference type="GO" id="GO:0042302">
    <property type="term" value="F:structural constituent of cuticle"/>
    <property type="evidence" value="ECO:0007669"/>
    <property type="project" value="InterPro"/>
</dbReference>
<dbReference type="STRING" id="27835.A0A0N4YJW4"/>
<dbReference type="SMART" id="SM01088">
    <property type="entry name" value="Col_cuticle_N"/>
    <property type="match status" value="1"/>
</dbReference>
<dbReference type="InterPro" id="IPR002486">
    <property type="entry name" value="Col_cuticle_N"/>
</dbReference>
<name>A0A0N4YJW4_NIPBR</name>
<accession>A0A0N4YJW4</accession>
<sequence>MSTTSLVNGVAAITAITVVVALFGVGYIINDINSFYDDAIQELDSFKDIANSAWHEMRSAPEMARDKRSTFVRRRDAYATSGGSGCNCGQQANNCPAGPPGPPGEAGQAGEDGAPGQAGQPGRNGNAGGNEMNGNGCITCPNGQDGGAGNGGNAGPPGPPGPDGNPGQPGTDGEPGTPGTDGGPGSDGEYCPCPPRNGNPSNDAPSTNYAKPPTPGGGSTGPGYGKKSVRRRVVRKRVVRRKVAKKA</sequence>
<reference evidence="7" key="1">
    <citation type="submission" date="2017-02" db="UniProtKB">
        <authorList>
            <consortium name="WormBaseParasite"/>
        </authorList>
    </citation>
    <scope>IDENTIFICATION</scope>
</reference>
<keyword evidence="3" id="KW-0812">Transmembrane</keyword>
<protein>
    <submittedName>
        <fullName evidence="7">Col_cuticle_N domain-containing protein</fullName>
    </submittedName>
</protein>
<evidence type="ECO:0000313" key="7">
    <source>
        <dbReference type="WBParaSite" id="NBR_0001728401-mRNA-1"/>
    </source>
</evidence>
<evidence type="ECO:0000313" key="6">
    <source>
        <dbReference type="Proteomes" id="UP000271162"/>
    </source>
</evidence>
<dbReference type="WBParaSite" id="NBR_0001728401-mRNA-1">
    <property type="protein sequence ID" value="NBR_0001728401-mRNA-1"/>
    <property type="gene ID" value="NBR_0001728401"/>
</dbReference>
<keyword evidence="3" id="KW-1133">Transmembrane helix</keyword>
<gene>
    <name evidence="5" type="ORF">NBR_LOCUS17285</name>
</gene>
<evidence type="ECO:0000256" key="2">
    <source>
        <dbReference type="SAM" id="MobiDB-lite"/>
    </source>
</evidence>
<feature type="compositionally biased region" description="Low complexity" evidence="2">
    <location>
        <begin position="165"/>
        <end position="178"/>
    </location>
</feature>
<dbReference type="OMA" id="VADSAWH"/>
<feature type="domain" description="Nematode cuticle collagen N-terminal" evidence="4">
    <location>
        <begin position="5"/>
        <end position="57"/>
    </location>
</feature>
<keyword evidence="3" id="KW-0472">Membrane</keyword>
<dbReference type="Pfam" id="PF01484">
    <property type="entry name" value="Col_cuticle_N"/>
    <property type="match status" value="1"/>
</dbReference>
<dbReference type="PANTHER" id="PTHR24637:SF377">
    <property type="entry name" value="COLLAGEN TYPE IX ALPHA 1 CHAIN"/>
    <property type="match status" value="1"/>
</dbReference>
<feature type="compositionally biased region" description="Low complexity" evidence="2">
    <location>
        <begin position="105"/>
        <end position="130"/>
    </location>
</feature>
<dbReference type="EMBL" id="UYSL01022666">
    <property type="protein sequence ID" value="VDL80899.1"/>
    <property type="molecule type" value="Genomic_DNA"/>
</dbReference>
<evidence type="ECO:0000256" key="3">
    <source>
        <dbReference type="SAM" id="Phobius"/>
    </source>
</evidence>
<keyword evidence="6" id="KW-1185">Reference proteome</keyword>
<evidence type="ECO:0000313" key="5">
    <source>
        <dbReference type="EMBL" id="VDL80899.1"/>
    </source>
</evidence>
<evidence type="ECO:0000259" key="4">
    <source>
        <dbReference type="SMART" id="SM01088"/>
    </source>
</evidence>
<feature type="region of interest" description="Disordered" evidence="2">
    <location>
        <begin position="97"/>
        <end position="130"/>
    </location>
</feature>
<feature type="compositionally biased region" description="Polar residues" evidence="2">
    <location>
        <begin position="198"/>
        <end position="209"/>
    </location>
</feature>
<keyword evidence="1" id="KW-0677">Repeat</keyword>
<proteinExistence type="predicted"/>
<feature type="compositionally biased region" description="Basic residues" evidence="2">
    <location>
        <begin position="227"/>
        <end position="247"/>
    </location>
</feature>